<gene>
    <name evidence="1" type="ORF">D3873_07110</name>
    <name evidence="2" type="ORF">D3873_09160</name>
</gene>
<dbReference type="RefSeq" id="WP_119883407.1">
    <property type="nucleotide sequence ID" value="NZ_CP032418.1"/>
</dbReference>
<evidence type="ECO:0000313" key="1">
    <source>
        <dbReference type="EMBL" id="AYC29669.1"/>
    </source>
</evidence>
<dbReference type="AlphaFoldDB" id="A0A385YWZ1"/>
<dbReference type="KEGG" id="paek:D3873_09160"/>
<dbReference type="KEGG" id="paek:D3873_07110"/>
<dbReference type="Proteomes" id="UP000265725">
    <property type="component" value="Chromosome"/>
</dbReference>
<accession>A0A385YWZ1</accession>
<organism evidence="2 3">
    <name type="scientific">Paenisporosarcina cavernae</name>
    <dbReference type="NCBI Taxonomy" id="2320858"/>
    <lineage>
        <taxon>Bacteria</taxon>
        <taxon>Bacillati</taxon>
        <taxon>Bacillota</taxon>
        <taxon>Bacilli</taxon>
        <taxon>Bacillales</taxon>
        <taxon>Caryophanaceae</taxon>
        <taxon>Paenisporosarcina</taxon>
    </lineage>
</organism>
<proteinExistence type="predicted"/>
<name>A0A385YWZ1_9BACL</name>
<dbReference type="EMBL" id="CP032418">
    <property type="protein sequence ID" value="AYC29669.1"/>
    <property type="molecule type" value="Genomic_DNA"/>
</dbReference>
<reference evidence="3" key="1">
    <citation type="submission" date="2018-09" db="EMBL/GenBank/DDBJ databases">
        <authorList>
            <person name="Zhu H."/>
        </authorList>
    </citation>
    <scope>NUCLEOTIDE SEQUENCE [LARGE SCALE GENOMIC DNA]</scope>
    <source>
        <strain evidence="3">K2R23-3</strain>
    </source>
</reference>
<keyword evidence="3" id="KW-1185">Reference proteome</keyword>
<sequence length="79" mass="9617">MSEKTVRIAPIKKLPNNEFIVHFQRHFEPVVGELELRLTQKELKEMLDFQREYCKHWGYRLVVDFTRLEDESKQILERG</sequence>
<protein>
    <submittedName>
        <fullName evidence="2">Uncharacterized protein</fullName>
    </submittedName>
</protein>
<reference evidence="2" key="2">
    <citation type="submission" date="2018-09" db="EMBL/GenBank/DDBJ databases">
        <authorList>
            <person name="Parvin R."/>
            <person name="Begum J.A."/>
            <person name="Chowdhury E.H."/>
            <person name="Islam M.R."/>
            <person name="Harder T."/>
        </authorList>
    </citation>
    <scope>NUCLEOTIDE SEQUENCE</scope>
    <source>
        <strain evidence="2">K2R23-3</strain>
    </source>
</reference>
<evidence type="ECO:0000313" key="3">
    <source>
        <dbReference type="Proteomes" id="UP000265725"/>
    </source>
</evidence>
<evidence type="ECO:0000313" key="2">
    <source>
        <dbReference type="EMBL" id="AYC30032.1"/>
    </source>
</evidence>
<dbReference type="EMBL" id="CP032418">
    <property type="protein sequence ID" value="AYC30032.1"/>
    <property type="molecule type" value="Genomic_DNA"/>
</dbReference>